<dbReference type="InterPro" id="IPR001227">
    <property type="entry name" value="Ac_transferase_dom_sf"/>
</dbReference>
<feature type="region of interest" description="Disordered" evidence="1">
    <location>
        <begin position="99"/>
        <end position="121"/>
    </location>
</feature>
<evidence type="ECO:0000256" key="1">
    <source>
        <dbReference type="SAM" id="MobiDB-lite"/>
    </source>
</evidence>
<evidence type="ECO:0000259" key="2">
    <source>
        <dbReference type="PROSITE" id="PS52004"/>
    </source>
</evidence>
<comment type="caution">
    <text evidence="3">The sequence shown here is derived from an EMBL/GenBank/DDBJ whole genome shotgun (WGS) entry which is preliminary data.</text>
</comment>
<dbReference type="PROSITE" id="PS52004">
    <property type="entry name" value="KS3_2"/>
    <property type="match status" value="1"/>
</dbReference>
<keyword evidence="3" id="KW-0012">Acyltransferase</keyword>
<dbReference type="InterPro" id="IPR042104">
    <property type="entry name" value="PKS_dehydratase_sf"/>
</dbReference>
<feature type="compositionally biased region" description="Polar residues" evidence="1">
    <location>
        <begin position="106"/>
        <end position="115"/>
    </location>
</feature>
<evidence type="ECO:0000313" key="3">
    <source>
        <dbReference type="EMBL" id="MBL7628085.1"/>
    </source>
</evidence>
<keyword evidence="3" id="KW-0808">Transferase</keyword>
<dbReference type="InterPro" id="IPR016039">
    <property type="entry name" value="Thiolase-like"/>
</dbReference>
<dbReference type="EMBL" id="JAEACQ010000169">
    <property type="protein sequence ID" value="MBL7628085.1"/>
    <property type="molecule type" value="Genomic_DNA"/>
</dbReference>
<dbReference type="InterPro" id="IPR014031">
    <property type="entry name" value="Ketoacyl_synth_C"/>
</dbReference>
<reference evidence="3" key="1">
    <citation type="submission" date="2020-12" db="EMBL/GenBank/DDBJ databases">
        <title>Genomic characterization of non-nitrogen-fixing Frankia strains.</title>
        <authorList>
            <person name="Carlos-Shanley C."/>
            <person name="Guerra T."/>
            <person name="Hahn D."/>
        </authorList>
    </citation>
    <scope>NUCLEOTIDE SEQUENCE</scope>
    <source>
        <strain evidence="3">CN6</strain>
    </source>
</reference>
<dbReference type="RefSeq" id="WP_203005032.1">
    <property type="nucleotide sequence ID" value="NZ_JADWYU010000230.1"/>
</dbReference>
<dbReference type="InterPro" id="IPR032821">
    <property type="entry name" value="PKS_assoc"/>
</dbReference>
<feature type="compositionally biased region" description="Basic and acidic residues" evidence="1">
    <location>
        <begin position="654"/>
        <end position="664"/>
    </location>
</feature>
<feature type="region of interest" description="Disordered" evidence="1">
    <location>
        <begin position="651"/>
        <end position="670"/>
    </location>
</feature>
<dbReference type="GO" id="GO:0016746">
    <property type="term" value="F:acyltransferase activity"/>
    <property type="evidence" value="ECO:0007669"/>
    <property type="project" value="UniProtKB-KW"/>
</dbReference>
<dbReference type="SMART" id="SM00827">
    <property type="entry name" value="PKS_AT"/>
    <property type="match status" value="1"/>
</dbReference>
<organism evidence="3 4">
    <name type="scientific">Frankia nepalensis</name>
    <dbReference type="NCBI Taxonomy" id="1836974"/>
    <lineage>
        <taxon>Bacteria</taxon>
        <taxon>Bacillati</taxon>
        <taxon>Actinomycetota</taxon>
        <taxon>Actinomycetes</taxon>
        <taxon>Frankiales</taxon>
        <taxon>Frankiaceae</taxon>
        <taxon>Frankia</taxon>
    </lineage>
</organism>
<dbReference type="SUPFAM" id="SSF53901">
    <property type="entry name" value="Thiolase-like"/>
    <property type="match status" value="1"/>
</dbReference>
<dbReference type="InterPro" id="IPR016035">
    <property type="entry name" value="Acyl_Trfase/lysoPLipase"/>
</dbReference>
<accession>A0A937RCT9</accession>
<dbReference type="Pfam" id="PF00698">
    <property type="entry name" value="Acyl_transf_1"/>
    <property type="match status" value="1"/>
</dbReference>
<feature type="domain" description="Ketosynthase family 3 (KS3)" evidence="2">
    <location>
        <begin position="1"/>
        <end position="84"/>
    </location>
</feature>
<dbReference type="InterPro" id="IPR020841">
    <property type="entry name" value="PKS_Beta-ketoAc_synthase_dom"/>
</dbReference>
<dbReference type="Gene3D" id="3.40.366.10">
    <property type="entry name" value="Malonyl-Coenzyme A Acyl Carrier Protein, domain 2"/>
    <property type="match status" value="1"/>
</dbReference>
<dbReference type="Pfam" id="PF16197">
    <property type="entry name" value="KAsynt_C_assoc"/>
    <property type="match status" value="1"/>
</dbReference>
<sequence>GSVKAIIGHTMAAAGVAALVKAALALHHKVLLPAVNCDEPHPAIAATRFRVLSTPVPWEARGPRRAGVNAFGFGGTNAHLVLEEAAATSPSRAAAPVLAGPAATPMSTGSDQPVSSEPAAAQADAVGLAVREPEMVLRLAATTPDELGTMLEVDDAALRADAATTPAYTGIGTRLALVNPTARRLASARYAVGGIRQGAWSAWRGRGEVWVSAQPLLAGPRPGRIAFVFPGLEAEFAPRLDDVARHFGIALPAELSAADLGRHGTGVLLVSRVLDRTLRRMRIEPDALAGHSIGEWSAMFAAGMFDDDEVDAAVFAADPYDGAVPDVDYASLACSSEQARQFLADYPDIVVSHDNAPQNTVVCGPPGAVADLAARLRRRNVVVQIMPFRSGFHTPMLRPHLPALRARTDQLHLRRPAAVQLWSATTASPYPADLDAVRELFVRHLVEPVLFRQTIEAMYAAGARVFVQVGPGRLGGLVDGVLEDSPHLTIAANSAHRDGLGQLRRLAVALWVEQGNPDLAALDLPAPANGAPATAVHPREGVGAAGQREDHLVRLDLSAATITLDPARLPRIAGTGAAPARPGSASGDDGPVIGSSAADPTGRHTAARHSVADHPLAAWADQDSVARELMALLTETADTAATVLAHAATAGDARGAEPDGELRRAPTGPGWTATLRVSTATMPYLLDHALTPQPPGWPDLLDRRPVLAATTTVQLMAEYAQKASSRIAVGVYDVRFENWLPAEPPTDVVVRVQPEARDRFRITFVGFSSGLVRVADAYPTKRPQRWPFDPDSEQTPTMTGREFYQERWMFHGPAFQGVTTFLGHGPSHIRAVLRASDTPGGLLDAAGQLLGYWIRSRENDRFVMFPVRFGIVEFFGPEPPPGRAVTCHAWVQQFDNEWVDAHLQLVDGNQVWAVVHGWVDRRFDLPAELDEAYRWPERHPFGRVVADGWVLACERWSDLAVREMVLNRYASSAERSEYDATPPALRREWLLRRMAIKDAVRIRLWGQRHPEIFPAQIRVMDPFGQLSRAEAGAGPGAGSTPTPQVEVIDTGGRPLPPFAIWVASTSDLAVAHARPVTGQASTGRPARVVLAVEPPGLVPGQAKDDPPATVDLDAPWWRRRLALAREAAARARGVDVSQALVVNASRLPSDPSSVTVSVAVPAGDDRPAVQHTVTCAETDLVIPGPGAGGPGRRIAAWTTDKPEIADETAATLMGVKE</sequence>
<keyword evidence="4" id="KW-1185">Reference proteome</keyword>
<name>A0A937RCT9_9ACTN</name>
<dbReference type="SUPFAM" id="SSF55048">
    <property type="entry name" value="Probable ACP-binding domain of malonyl-CoA ACP transacylase"/>
    <property type="match status" value="1"/>
</dbReference>
<evidence type="ECO:0000313" key="4">
    <source>
        <dbReference type="Proteomes" id="UP000604475"/>
    </source>
</evidence>
<dbReference type="SUPFAM" id="SSF52151">
    <property type="entry name" value="FabD/lysophospholipase-like"/>
    <property type="match status" value="1"/>
</dbReference>
<dbReference type="PANTHER" id="PTHR43074:SF1">
    <property type="entry name" value="BETA-KETOACYL SYNTHASE FAMILY PROTEIN-RELATED"/>
    <property type="match status" value="1"/>
</dbReference>
<dbReference type="Gene3D" id="3.40.47.10">
    <property type="match status" value="1"/>
</dbReference>
<dbReference type="InterPro" id="IPR016036">
    <property type="entry name" value="Malonyl_transacylase_ACP-bd"/>
</dbReference>
<dbReference type="InterPro" id="IPR052568">
    <property type="entry name" value="PKS-FAS_Synthase"/>
</dbReference>
<dbReference type="PANTHER" id="PTHR43074">
    <property type="entry name" value="OMEGA-3 POLYUNSATURATED FATTY ACID SYNTHASE PFAB-RELATED"/>
    <property type="match status" value="1"/>
</dbReference>
<dbReference type="Proteomes" id="UP000604475">
    <property type="component" value="Unassembled WGS sequence"/>
</dbReference>
<proteinExistence type="predicted"/>
<dbReference type="InterPro" id="IPR014043">
    <property type="entry name" value="Acyl_transferase_dom"/>
</dbReference>
<protein>
    <submittedName>
        <fullName evidence="3">Acyltransferase domain-containing protein</fullName>
    </submittedName>
</protein>
<feature type="compositionally biased region" description="Low complexity" evidence="1">
    <location>
        <begin position="573"/>
        <end position="587"/>
    </location>
</feature>
<feature type="region of interest" description="Disordered" evidence="1">
    <location>
        <begin position="573"/>
        <end position="610"/>
    </location>
</feature>
<dbReference type="AlphaFoldDB" id="A0A937RCT9"/>
<dbReference type="Gene3D" id="3.10.129.110">
    <property type="entry name" value="Polyketide synthase dehydratase"/>
    <property type="match status" value="1"/>
</dbReference>
<gene>
    <name evidence="3" type="ORF">I7412_13065</name>
</gene>
<feature type="non-terminal residue" evidence="3">
    <location>
        <position position="1"/>
    </location>
</feature>
<dbReference type="Pfam" id="PF02801">
    <property type="entry name" value="Ketoacyl-synt_C"/>
    <property type="match status" value="1"/>
</dbReference>